<dbReference type="Proteomes" id="UP001558613">
    <property type="component" value="Unassembled WGS sequence"/>
</dbReference>
<dbReference type="PANTHER" id="PTHR45737">
    <property type="entry name" value="VON WILLEBRAND FACTOR A DOMAIN-CONTAINING PROTEIN 5A"/>
    <property type="match status" value="1"/>
</dbReference>
<dbReference type="PANTHER" id="PTHR45737:SF6">
    <property type="entry name" value="VON WILLEBRAND FACTOR A DOMAIN-CONTAINING PROTEIN 5A"/>
    <property type="match status" value="1"/>
</dbReference>
<dbReference type="InterPro" id="IPR013694">
    <property type="entry name" value="VIT"/>
</dbReference>
<keyword evidence="3" id="KW-1185">Reference proteome</keyword>
<evidence type="ECO:0000313" key="3">
    <source>
        <dbReference type="Proteomes" id="UP001558613"/>
    </source>
</evidence>
<dbReference type="SMART" id="SM00609">
    <property type="entry name" value="VIT"/>
    <property type="match status" value="1"/>
</dbReference>
<accession>A0ABR3LDL6</accession>
<feature type="domain" description="VIT" evidence="1">
    <location>
        <begin position="1"/>
        <end position="115"/>
    </location>
</feature>
<protein>
    <recommendedName>
        <fullName evidence="1">VIT domain-containing protein</fullName>
    </recommendedName>
</protein>
<evidence type="ECO:0000259" key="1">
    <source>
        <dbReference type="PROSITE" id="PS51468"/>
    </source>
</evidence>
<dbReference type="PROSITE" id="PS51468">
    <property type="entry name" value="VIT"/>
    <property type="match status" value="1"/>
</dbReference>
<comment type="caution">
    <text evidence="2">The sequence shown here is derived from an EMBL/GenBank/DDBJ whole genome shotgun (WGS) entry which is preliminary data.</text>
</comment>
<dbReference type="EMBL" id="JAYMGO010000022">
    <property type="protein sequence ID" value="KAL1250948.1"/>
    <property type="molecule type" value="Genomic_DNA"/>
</dbReference>
<sequence length="115" mass="12799">MVNYGLVSAKNELVPLKSISVEVRVQDHVATVSSTLQYVNEEERPLEALFVFPLPADAAVCHFSAKIGEQEIVAEVQERQKVGLNTNQHERLICHNNFAHHHLTNKLYPAGKGGQ</sequence>
<name>A0ABR3LDL6_9TELE</name>
<reference evidence="2 3" key="1">
    <citation type="submission" date="2023-09" db="EMBL/GenBank/DDBJ databases">
        <authorList>
            <person name="Wang M."/>
        </authorList>
    </citation>
    <scope>NUCLEOTIDE SEQUENCE [LARGE SCALE GENOMIC DNA]</scope>
    <source>
        <strain evidence="2">GT-2023</strain>
        <tissue evidence="2">Liver</tissue>
    </source>
</reference>
<organism evidence="2 3">
    <name type="scientific">Cirrhinus molitorella</name>
    <name type="common">mud carp</name>
    <dbReference type="NCBI Taxonomy" id="172907"/>
    <lineage>
        <taxon>Eukaryota</taxon>
        <taxon>Metazoa</taxon>
        <taxon>Chordata</taxon>
        <taxon>Craniata</taxon>
        <taxon>Vertebrata</taxon>
        <taxon>Euteleostomi</taxon>
        <taxon>Actinopterygii</taxon>
        <taxon>Neopterygii</taxon>
        <taxon>Teleostei</taxon>
        <taxon>Ostariophysi</taxon>
        <taxon>Cypriniformes</taxon>
        <taxon>Cyprinidae</taxon>
        <taxon>Labeoninae</taxon>
        <taxon>Labeonini</taxon>
        <taxon>Cirrhinus</taxon>
    </lineage>
</organism>
<gene>
    <name evidence="2" type="ORF">QQF64_018744</name>
</gene>
<dbReference type="Pfam" id="PF08487">
    <property type="entry name" value="VIT"/>
    <property type="match status" value="1"/>
</dbReference>
<evidence type="ECO:0000313" key="2">
    <source>
        <dbReference type="EMBL" id="KAL1250948.1"/>
    </source>
</evidence>
<proteinExistence type="predicted"/>